<dbReference type="Pfam" id="PF00389">
    <property type="entry name" value="2-Hacid_dh"/>
    <property type="match status" value="1"/>
</dbReference>
<evidence type="ECO:0000313" key="8">
    <source>
        <dbReference type="Proteomes" id="UP000051999"/>
    </source>
</evidence>
<gene>
    <name evidence="7" type="ORF">FD35_GL002041</name>
</gene>
<evidence type="ECO:0000259" key="6">
    <source>
        <dbReference type="Pfam" id="PF02826"/>
    </source>
</evidence>
<feature type="domain" description="D-isomer specific 2-hydroxyacid dehydrogenase NAD-binding" evidence="6">
    <location>
        <begin position="105"/>
        <end position="279"/>
    </location>
</feature>
<dbReference type="GO" id="GO:0016616">
    <property type="term" value="F:oxidoreductase activity, acting on the CH-OH group of donors, NAD or NADP as acceptor"/>
    <property type="evidence" value="ECO:0007669"/>
    <property type="project" value="InterPro"/>
</dbReference>
<evidence type="ECO:0000256" key="2">
    <source>
        <dbReference type="ARBA" id="ARBA00023002"/>
    </source>
</evidence>
<dbReference type="RefSeq" id="WP_017262694.1">
    <property type="nucleotide sequence ID" value="NZ_AZFF01000004.1"/>
</dbReference>
<dbReference type="STRING" id="1114972.FD35_GL002041"/>
<evidence type="ECO:0000256" key="1">
    <source>
        <dbReference type="ARBA" id="ARBA00005854"/>
    </source>
</evidence>
<evidence type="ECO:0000313" key="7">
    <source>
        <dbReference type="EMBL" id="KRL56405.1"/>
    </source>
</evidence>
<dbReference type="GO" id="GO:0051287">
    <property type="term" value="F:NAD binding"/>
    <property type="evidence" value="ECO:0007669"/>
    <property type="project" value="InterPro"/>
</dbReference>
<dbReference type="InterPro" id="IPR036291">
    <property type="entry name" value="NAD(P)-bd_dom_sf"/>
</dbReference>
<feature type="domain" description="D-isomer specific 2-hydroxyacid dehydrogenase catalytic" evidence="5">
    <location>
        <begin position="12"/>
        <end position="103"/>
    </location>
</feature>
<protein>
    <submittedName>
        <fullName evidence="7">D-3-phosphoglycerate dehydrogenase</fullName>
    </submittedName>
</protein>
<dbReference type="InterPro" id="IPR006139">
    <property type="entry name" value="D-isomer_2_OHA_DH_cat_dom"/>
</dbReference>
<organism evidence="7 8">
    <name type="scientific">Furfurilactobacillus rossiae DSM 15814</name>
    <dbReference type="NCBI Taxonomy" id="1114972"/>
    <lineage>
        <taxon>Bacteria</taxon>
        <taxon>Bacillati</taxon>
        <taxon>Bacillota</taxon>
        <taxon>Bacilli</taxon>
        <taxon>Lactobacillales</taxon>
        <taxon>Lactobacillaceae</taxon>
        <taxon>Furfurilactobacillus</taxon>
    </lineage>
</organism>
<dbReference type="eggNOG" id="COG0111">
    <property type="taxonomic scope" value="Bacteria"/>
</dbReference>
<comment type="similarity">
    <text evidence="1 4">Belongs to the D-isomer specific 2-hydroxyacid dehydrogenase family.</text>
</comment>
<evidence type="ECO:0000256" key="3">
    <source>
        <dbReference type="ARBA" id="ARBA00023027"/>
    </source>
</evidence>
<dbReference type="SUPFAM" id="SSF52283">
    <property type="entry name" value="Formate/glycerate dehydrogenase catalytic domain-like"/>
    <property type="match status" value="1"/>
</dbReference>
<keyword evidence="3" id="KW-0520">NAD</keyword>
<dbReference type="SUPFAM" id="SSF51735">
    <property type="entry name" value="NAD(P)-binding Rossmann-fold domains"/>
    <property type="match status" value="1"/>
</dbReference>
<accession>A0A0R1RR65</accession>
<dbReference type="Proteomes" id="UP000051999">
    <property type="component" value="Unassembled WGS sequence"/>
</dbReference>
<keyword evidence="2 4" id="KW-0560">Oxidoreductase</keyword>
<dbReference type="Pfam" id="PF02826">
    <property type="entry name" value="2-Hacid_dh_C"/>
    <property type="match status" value="1"/>
</dbReference>
<evidence type="ECO:0000256" key="4">
    <source>
        <dbReference type="RuleBase" id="RU003719"/>
    </source>
</evidence>
<keyword evidence="8" id="KW-1185">Reference proteome</keyword>
<sequence>MEQLLAIMPLSEQQRSTVRNMGVNIVTADDIARKQVAPDDITIMYGWNAEISLPVLKAPHSHLKWIQTFSAGVDYLPLSEIAQHHIVVTNASGIHGPAIAQAILGYIFYFTRGLWTAEQRRPERFWEQSADDLLVADETSAIIFSTGHIAVETARLLHQMNVYVAGVNRTGHPADNFDETYAIDDYQKGLAKADIIINVMPGTPATTGFFNQQFFDQLDHKLLFINVGRGSSVVNDALLNALKQGRVKYAALDVVDPEPLPKDSPLWANDHILLTPHVSGVVDHLDTRLFPILYDNLKTFVSTGLVSRNQVDLSAGY</sequence>
<dbReference type="OrthoDB" id="9805416at2"/>
<dbReference type="PANTHER" id="PTHR43333">
    <property type="entry name" value="2-HACID_DH_C DOMAIN-CONTAINING PROTEIN"/>
    <property type="match status" value="1"/>
</dbReference>
<reference evidence="7 8" key="1">
    <citation type="journal article" date="2015" name="Genome Announc.">
        <title>Expanding the biotechnology potential of lactobacilli through comparative genomics of 213 strains and associated genera.</title>
        <authorList>
            <person name="Sun Z."/>
            <person name="Harris H.M."/>
            <person name="McCann A."/>
            <person name="Guo C."/>
            <person name="Argimon S."/>
            <person name="Zhang W."/>
            <person name="Yang X."/>
            <person name="Jeffery I.B."/>
            <person name="Cooney J.C."/>
            <person name="Kagawa T.F."/>
            <person name="Liu W."/>
            <person name="Song Y."/>
            <person name="Salvetti E."/>
            <person name="Wrobel A."/>
            <person name="Rasinkangas P."/>
            <person name="Parkhill J."/>
            <person name="Rea M.C."/>
            <person name="O'Sullivan O."/>
            <person name="Ritari J."/>
            <person name="Douillard F.P."/>
            <person name="Paul Ross R."/>
            <person name="Yang R."/>
            <person name="Briner A.E."/>
            <person name="Felis G.E."/>
            <person name="de Vos W.M."/>
            <person name="Barrangou R."/>
            <person name="Klaenhammer T.R."/>
            <person name="Caufield P.W."/>
            <person name="Cui Y."/>
            <person name="Zhang H."/>
            <person name="O'Toole P.W."/>
        </authorList>
    </citation>
    <scope>NUCLEOTIDE SEQUENCE [LARGE SCALE GENOMIC DNA]</scope>
    <source>
        <strain evidence="7 8">DSM 15814</strain>
    </source>
</reference>
<dbReference type="EMBL" id="AZFF01000004">
    <property type="protein sequence ID" value="KRL56405.1"/>
    <property type="molecule type" value="Genomic_DNA"/>
</dbReference>
<comment type="caution">
    <text evidence="7">The sequence shown here is derived from an EMBL/GenBank/DDBJ whole genome shotgun (WGS) entry which is preliminary data.</text>
</comment>
<proteinExistence type="inferred from homology"/>
<evidence type="ECO:0000259" key="5">
    <source>
        <dbReference type="Pfam" id="PF00389"/>
    </source>
</evidence>
<dbReference type="InterPro" id="IPR006140">
    <property type="entry name" value="D-isomer_DH_NAD-bd"/>
</dbReference>
<dbReference type="PANTHER" id="PTHR43333:SF1">
    <property type="entry name" value="D-ISOMER SPECIFIC 2-HYDROXYACID DEHYDROGENASE NAD-BINDING DOMAIN-CONTAINING PROTEIN"/>
    <property type="match status" value="1"/>
</dbReference>
<dbReference type="AlphaFoldDB" id="A0A0R1RR65"/>
<dbReference type="PATRIC" id="fig|1114972.6.peg.2086"/>
<dbReference type="Gene3D" id="3.40.50.720">
    <property type="entry name" value="NAD(P)-binding Rossmann-like Domain"/>
    <property type="match status" value="2"/>
</dbReference>
<name>A0A0R1RR65_9LACO</name>